<keyword evidence="5" id="KW-0539">Nucleus</keyword>
<evidence type="ECO:0000256" key="6">
    <source>
        <dbReference type="SAM" id="MobiDB-lite"/>
    </source>
</evidence>
<dbReference type="GO" id="GO:0005634">
    <property type="term" value="C:nucleus"/>
    <property type="evidence" value="ECO:0007669"/>
    <property type="project" value="UniProtKB-SubCell"/>
</dbReference>
<dbReference type="InterPro" id="IPR036955">
    <property type="entry name" value="AP2/ERF_dom_sf"/>
</dbReference>
<reference evidence="8" key="1">
    <citation type="submission" date="2021-08" db="EMBL/GenBank/DDBJ databases">
        <title>WGS assembly of Ceratopteris richardii.</title>
        <authorList>
            <person name="Marchant D.B."/>
            <person name="Chen G."/>
            <person name="Jenkins J."/>
            <person name="Shu S."/>
            <person name="Leebens-Mack J."/>
            <person name="Grimwood J."/>
            <person name="Schmutz J."/>
            <person name="Soltis P."/>
            <person name="Soltis D."/>
            <person name="Chen Z.-H."/>
        </authorList>
    </citation>
    <scope>NUCLEOTIDE SEQUENCE</scope>
    <source>
        <strain evidence="8">Whitten #5841</strain>
        <tissue evidence="8">Leaf</tissue>
    </source>
</reference>
<dbReference type="EMBL" id="CM035415">
    <property type="protein sequence ID" value="KAH7426541.1"/>
    <property type="molecule type" value="Genomic_DNA"/>
</dbReference>
<comment type="caution">
    <text evidence="8">The sequence shown here is derived from an EMBL/GenBank/DDBJ whole genome shotgun (WGS) entry which is preliminary data.</text>
</comment>
<dbReference type="PANTHER" id="PTHR31190:SF142">
    <property type="entry name" value="ETHYLENE-RESPONSIVE TRANSCRIPTION FACTOR RAP2-3"/>
    <property type="match status" value="1"/>
</dbReference>
<dbReference type="Pfam" id="PF00847">
    <property type="entry name" value="AP2"/>
    <property type="match status" value="1"/>
</dbReference>
<evidence type="ECO:0000256" key="2">
    <source>
        <dbReference type="ARBA" id="ARBA00023015"/>
    </source>
</evidence>
<evidence type="ECO:0000256" key="4">
    <source>
        <dbReference type="ARBA" id="ARBA00023163"/>
    </source>
</evidence>
<evidence type="ECO:0000256" key="3">
    <source>
        <dbReference type="ARBA" id="ARBA00023125"/>
    </source>
</evidence>
<dbReference type="CDD" id="cd00018">
    <property type="entry name" value="AP2"/>
    <property type="match status" value="1"/>
</dbReference>
<evidence type="ECO:0000256" key="5">
    <source>
        <dbReference type="ARBA" id="ARBA00023242"/>
    </source>
</evidence>
<dbReference type="FunFam" id="3.30.730.10:FF:000001">
    <property type="entry name" value="Ethylene-responsive transcription factor 2"/>
    <property type="match status" value="1"/>
</dbReference>
<feature type="region of interest" description="Disordered" evidence="6">
    <location>
        <begin position="333"/>
        <end position="355"/>
    </location>
</feature>
<dbReference type="PROSITE" id="PS51032">
    <property type="entry name" value="AP2_ERF"/>
    <property type="match status" value="1"/>
</dbReference>
<keyword evidence="2" id="KW-0805">Transcription regulation</keyword>
<feature type="domain" description="AP2/ERF" evidence="7">
    <location>
        <begin position="119"/>
        <end position="176"/>
    </location>
</feature>
<dbReference type="GO" id="GO:0003677">
    <property type="term" value="F:DNA binding"/>
    <property type="evidence" value="ECO:0007669"/>
    <property type="project" value="UniProtKB-KW"/>
</dbReference>
<comment type="subcellular location">
    <subcellularLocation>
        <location evidence="1">Nucleus</location>
    </subcellularLocation>
</comment>
<keyword evidence="3" id="KW-0238">DNA-binding</keyword>
<dbReference type="InterPro" id="IPR016177">
    <property type="entry name" value="DNA-bd_dom_sf"/>
</dbReference>
<dbReference type="AlphaFoldDB" id="A0A8T2TSH4"/>
<gene>
    <name evidence="8" type="ORF">KP509_10G005300</name>
</gene>
<dbReference type="GO" id="GO:0009873">
    <property type="term" value="P:ethylene-activated signaling pathway"/>
    <property type="evidence" value="ECO:0007669"/>
    <property type="project" value="InterPro"/>
</dbReference>
<dbReference type="SMART" id="SM00380">
    <property type="entry name" value="AP2"/>
    <property type="match status" value="1"/>
</dbReference>
<accession>A0A8T2TSH4</accession>
<dbReference type="InterPro" id="IPR044808">
    <property type="entry name" value="ERF_plant"/>
</dbReference>
<evidence type="ECO:0000259" key="7">
    <source>
        <dbReference type="PROSITE" id="PS51032"/>
    </source>
</evidence>
<name>A0A8T2TSH4_CERRI</name>
<dbReference type="SUPFAM" id="SSF54171">
    <property type="entry name" value="DNA-binding domain"/>
    <property type="match status" value="1"/>
</dbReference>
<protein>
    <recommendedName>
        <fullName evidence="7">AP2/ERF domain-containing protein</fullName>
    </recommendedName>
</protein>
<dbReference type="InterPro" id="IPR001471">
    <property type="entry name" value="AP2/ERF_dom"/>
</dbReference>
<keyword evidence="4" id="KW-0804">Transcription</keyword>
<sequence>MCWGSSLSDDVKQAFAPRTTASNNFRLLTPSLREFCGFDVDNGANNGIFEVKPSCKIGDPKRCPGETNPEDSVSWSEEGLQKYCVQVPASSPHSESPSFSSSGPESPSEKCAGRKRKHIYRGIRRRPWGKWAAEIRDPAKGMRVWLGTFETAEDAARAYDAAARKIRGKKAKVNFPDEPNRRNTERGATMNDTFNIEFSMNGAGQMKSVHSVGLYNVGCQDMYSQRSMALATKMAVGKSHSVKPSIICGSNWNQVLLEPKWNTGCQTIPLVDRLQTFSNVSQPIQRSARNSAIDGNGCAAVKEETVGKRKHSSQIYSDTHLPVNRATGTTVSAYNGGEGSLDSRQARLESASRSVRSSDMIDAHTITFTPVCTPTGISSEVCMPPSVDTCSEACTPRSHPYSTHQQTVLNDMVAYENSSTYLTEDASDKAMLDELWKDMLSTSFDQQVVSFVPTSPYAANFDSGDVTLSLWSFEDVAVLN</sequence>
<feature type="compositionally biased region" description="Low complexity" evidence="6">
    <location>
        <begin position="88"/>
        <end position="106"/>
    </location>
</feature>
<dbReference type="PRINTS" id="PR00367">
    <property type="entry name" value="ETHRSPELEMNT"/>
</dbReference>
<keyword evidence="9" id="KW-1185">Reference proteome</keyword>
<dbReference type="Proteomes" id="UP000825935">
    <property type="component" value="Chromosome 10"/>
</dbReference>
<feature type="region of interest" description="Disordered" evidence="6">
    <location>
        <begin position="87"/>
        <end position="114"/>
    </location>
</feature>
<evidence type="ECO:0000313" key="8">
    <source>
        <dbReference type="EMBL" id="KAH7426541.1"/>
    </source>
</evidence>
<dbReference type="PANTHER" id="PTHR31190">
    <property type="entry name" value="DNA-BINDING DOMAIN"/>
    <property type="match status" value="1"/>
</dbReference>
<evidence type="ECO:0000256" key="1">
    <source>
        <dbReference type="ARBA" id="ARBA00004123"/>
    </source>
</evidence>
<dbReference type="Gene3D" id="3.30.730.10">
    <property type="entry name" value="AP2/ERF domain"/>
    <property type="match status" value="1"/>
</dbReference>
<proteinExistence type="predicted"/>
<evidence type="ECO:0000313" key="9">
    <source>
        <dbReference type="Proteomes" id="UP000825935"/>
    </source>
</evidence>
<dbReference type="GO" id="GO:0003700">
    <property type="term" value="F:DNA-binding transcription factor activity"/>
    <property type="evidence" value="ECO:0007669"/>
    <property type="project" value="InterPro"/>
</dbReference>
<organism evidence="8 9">
    <name type="scientific">Ceratopteris richardii</name>
    <name type="common">Triangle waterfern</name>
    <dbReference type="NCBI Taxonomy" id="49495"/>
    <lineage>
        <taxon>Eukaryota</taxon>
        <taxon>Viridiplantae</taxon>
        <taxon>Streptophyta</taxon>
        <taxon>Embryophyta</taxon>
        <taxon>Tracheophyta</taxon>
        <taxon>Polypodiopsida</taxon>
        <taxon>Polypodiidae</taxon>
        <taxon>Polypodiales</taxon>
        <taxon>Pteridineae</taxon>
        <taxon>Pteridaceae</taxon>
        <taxon>Parkerioideae</taxon>
        <taxon>Ceratopteris</taxon>
    </lineage>
</organism>